<evidence type="ECO:0000259" key="3">
    <source>
        <dbReference type="Pfam" id="PF01576"/>
    </source>
</evidence>
<evidence type="ECO:0000313" key="4">
    <source>
        <dbReference type="EMBL" id="VDK51935.1"/>
    </source>
</evidence>
<sequence length="496" mass="57451">MPIAQESKVEERLEQLKNDIKEAQATANRKRGEIEALHEHISLYTDERDALLTDIRNSQSGNLQLEKQIEKMNAENAGLEVLLSEANNKLIEEQQNNKNEAEERKNVESELEHLQKMIQSAELGKRKSEAEKESLKSQLKVLLEEITQQEETIAKLKKECKKREEIAKKLEYEIRAEEELARQDDSGKVRLCRILAEAEERLEREKYARNNADKEKRKADGALKIAFETLEELQKQHRDLESSCRKNEVEAHALEARIENIKALGARIIKENKDSNERMCELEEAIEKERELRAKTDRMRSELQRDLDETMNQVDEQNCRTGEQIEAGKKHEAEIARLRRDVESFRNAQETSTDWARKKNADAASELNAQIAALKRGKEQAEMERSALSRQLEQLNGQVDAIAKSCAEDERMMKHTQLAFADLQLKSDEQIRALSDLTVQRRRLFDDNEQMKQQLGKLADQMNILTRFYIASGRHFLVVCKAKKYFTLTKGRGIQQ</sequence>
<dbReference type="WBParaSite" id="GPUH_0000573701-mRNA-1">
    <property type="protein sequence ID" value="GPUH_0000573701-mRNA-1"/>
    <property type="gene ID" value="GPUH_0000573701"/>
</dbReference>
<feature type="coiled-coil region" evidence="2">
    <location>
        <begin position="434"/>
        <end position="461"/>
    </location>
</feature>
<feature type="domain" description="Myosin tail" evidence="3">
    <location>
        <begin position="9"/>
        <end position="459"/>
    </location>
</feature>
<keyword evidence="1 2" id="KW-0175">Coiled coil</keyword>
<reference evidence="6" key="1">
    <citation type="submission" date="2016-06" db="UniProtKB">
        <authorList>
            <consortium name="WormBaseParasite"/>
        </authorList>
    </citation>
    <scope>IDENTIFICATION</scope>
</reference>
<name>A0A183DAI8_9BILA</name>
<evidence type="ECO:0000313" key="6">
    <source>
        <dbReference type="WBParaSite" id="GPUH_0000573701-mRNA-1"/>
    </source>
</evidence>
<feature type="coiled-coil region" evidence="2">
    <location>
        <begin position="6"/>
        <end position="398"/>
    </location>
</feature>
<dbReference type="SUPFAM" id="SSF90257">
    <property type="entry name" value="Myosin rod fragments"/>
    <property type="match status" value="2"/>
</dbReference>
<accession>A0A183DAI8</accession>
<evidence type="ECO:0000313" key="5">
    <source>
        <dbReference type="Proteomes" id="UP000271098"/>
    </source>
</evidence>
<keyword evidence="5" id="KW-1185">Reference proteome</keyword>
<evidence type="ECO:0000256" key="2">
    <source>
        <dbReference type="SAM" id="Coils"/>
    </source>
</evidence>
<evidence type="ECO:0000256" key="1">
    <source>
        <dbReference type="ARBA" id="ARBA00023054"/>
    </source>
</evidence>
<gene>
    <name evidence="4" type="ORF">GPUH_LOCUS5727</name>
</gene>
<dbReference type="InterPro" id="IPR002928">
    <property type="entry name" value="Myosin_tail"/>
</dbReference>
<reference evidence="4 5" key="2">
    <citation type="submission" date="2018-11" db="EMBL/GenBank/DDBJ databases">
        <authorList>
            <consortium name="Pathogen Informatics"/>
        </authorList>
    </citation>
    <scope>NUCLEOTIDE SEQUENCE [LARGE SCALE GENOMIC DNA]</scope>
</reference>
<dbReference type="EMBL" id="UYRT01012503">
    <property type="protein sequence ID" value="VDK51935.1"/>
    <property type="molecule type" value="Genomic_DNA"/>
</dbReference>
<proteinExistence type="predicted"/>
<dbReference type="Pfam" id="PF01576">
    <property type="entry name" value="Myosin_tail_1"/>
    <property type="match status" value="1"/>
</dbReference>
<dbReference type="Gene3D" id="1.20.5.340">
    <property type="match status" value="1"/>
</dbReference>
<protein>
    <submittedName>
        <fullName evidence="6">Myosin_tail_1 domain-containing protein</fullName>
    </submittedName>
</protein>
<dbReference type="Proteomes" id="UP000271098">
    <property type="component" value="Unassembled WGS sequence"/>
</dbReference>
<dbReference type="GO" id="GO:0016459">
    <property type="term" value="C:myosin complex"/>
    <property type="evidence" value="ECO:0007669"/>
    <property type="project" value="InterPro"/>
</dbReference>
<organism evidence="6">
    <name type="scientific">Gongylonema pulchrum</name>
    <dbReference type="NCBI Taxonomy" id="637853"/>
    <lineage>
        <taxon>Eukaryota</taxon>
        <taxon>Metazoa</taxon>
        <taxon>Ecdysozoa</taxon>
        <taxon>Nematoda</taxon>
        <taxon>Chromadorea</taxon>
        <taxon>Rhabditida</taxon>
        <taxon>Spirurina</taxon>
        <taxon>Spiruromorpha</taxon>
        <taxon>Spiruroidea</taxon>
        <taxon>Gongylonematidae</taxon>
        <taxon>Gongylonema</taxon>
    </lineage>
</organism>
<dbReference type="AlphaFoldDB" id="A0A183DAI8"/>
<dbReference type="OrthoDB" id="6108017at2759"/>